<evidence type="ECO:0000256" key="1">
    <source>
        <dbReference type="SAM" id="MobiDB-lite"/>
    </source>
</evidence>
<evidence type="ECO:0008006" key="4">
    <source>
        <dbReference type="Google" id="ProtNLM"/>
    </source>
</evidence>
<accession>A0AB34JUH0</accession>
<proteinExistence type="predicted"/>
<dbReference type="EMBL" id="JBGBPQ010000005">
    <property type="protein sequence ID" value="KAL1524683.1"/>
    <property type="molecule type" value="Genomic_DNA"/>
</dbReference>
<dbReference type="Proteomes" id="UP001515480">
    <property type="component" value="Unassembled WGS sequence"/>
</dbReference>
<name>A0AB34JUH0_PRYPA</name>
<dbReference type="AlphaFoldDB" id="A0AB34JUH0"/>
<sequence>MVKAAGKPKGTRPGAPARGQPPAKSMIDRPMHTQKGTFEFTLVADGLYIEHKWGKNSGHIGLPLENIPKFIAYLQGFQERVNPSKAPVVAQSKGIVKKAAPKAAPKEKPAKPTLEDLDADLAGYQAARKGDEETAVAL</sequence>
<comment type="caution">
    <text evidence="2">The sequence shown here is derived from an EMBL/GenBank/DDBJ whole genome shotgun (WGS) entry which is preliminary data.</text>
</comment>
<evidence type="ECO:0000313" key="3">
    <source>
        <dbReference type="Proteomes" id="UP001515480"/>
    </source>
</evidence>
<evidence type="ECO:0000313" key="2">
    <source>
        <dbReference type="EMBL" id="KAL1524683.1"/>
    </source>
</evidence>
<feature type="region of interest" description="Disordered" evidence="1">
    <location>
        <begin position="1"/>
        <end position="29"/>
    </location>
</feature>
<protein>
    <recommendedName>
        <fullName evidence="4">Chromatin target of PRMT1 protein C-terminal domain-containing protein</fullName>
    </recommendedName>
</protein>
<gene>
    <name evidence="2" type="ORF">AB1Y20_019569</name>
</gene>
<organism evidence="2 3">
    <name type="scientific">Prymnesium parvum</name>
    <name type="common">Toxic golden alga</name>
    <dbReference type="NCBI Taxonomy" id="97485"/>
    <lineage>
        <taxon>Eukaryota</taxon>
        <taxon>Haptista</taxon>
        <taxon>Haptophyta</taxon>
        <taxon>Prymnesiophyceae</taxon>
        <taxon>Prymnesiales</taxon>
        <taxon>Prymnesiaceae</taxon>
        <taxon>Prymnesium</taxon>
    </lineage>
</organism>
<reference evidence="2 3" key="1">
    <citation type="journal article" date="2024" name="Science">
        <title>Giant polyketide synthase enzymes in the biosynthesis of giant marine polyether toxins.</title>
        <authorList>
            <person name="Fallon T.R."/>
            <person name="Shende V.V."/>
            <person name="Wierzbicki I.H."/>
            <person name="Pendleton A.L."/>
            <person name="Watervoot N.F."/>
            <person name="Auber R.P."/>
            <person name="Gonzalez D.J."/>
            <person name="Wisecaver J.H."/>
            <person name="Moore B.S."/>
        </authorList>
    </citation>
    <scope>NUCLEOTIDE SEQUENCE [LARGE SCALE GENOMIC DNA]</scope>
    <source>
        <strain evidence="2 3">12B1</strain>
    </source>
</reference>
<keyword evidence="3" id="KW-1185">Reference proteome</keyword>
<feature type="compositionally biased region" description="Low complexity" evidence="1">
    <location>
        <begin position="12"/>
        <end position="23"/>
    </location>
</feature>